<dbReference type="RefSeq" id="WP_170853755.1">
    <property type="nucleotide sequence ID" value="NZ_FPAS01000004.1"/>
</dbReference>
<keyword evidence="2" id="KW-0732">Signal</keyword>
<feature type="compositionally biased region" description="Basic and acidic residues" evidence="1">
    <location>
        <begin position="1937"/>
        <end position="1960"/>
    </location>
</feature>
<accession>A0A1I7B122</accession>
<dbReference type="InterPro" id="IPR025684">
    <property type="entry name" value="SprA_N_dom"/>
</dbReference>
<feature type="chain" id="PRO_5014893102" evidence="2">
    <location>
        <begin position="28"/>
        <end position="2434"/>
    </location>
</feature>
<dbReference type="Pfam" id="PF14349">
    <property type="entry name" value="SprA_N"/>
    <property type="match status" value="2"/>
</dbReference>
<gene>
    <name evidence="4" type="ORF">SAMN05216474_2449</name>
</gene>
<evidence type="ECO:0000256" key="1">
    <source>
        <dbReference type="SAM" id="MobiDB-lite"/>
    </source>
</evidence>
<dbReference type="PROSITE" id="PS51318">
    <property type="entry name" value="TAT"/>
    <property type="match status" value="1"/>
</dbReference>
<reference evidence="4 5" key="1">
    <citation type="submission" date="2016-10" db="EMBL/GenBank/DDBJ databases">
        <authorList>
            <person name="de Groot N.N."/>
        </authorList>
    </citation>
    <scope>NUCLEOTIDE SEQUENCE [LARGE SCALE GENOMIC DNA]</scope>
    <source>
        <strain evidence="4 5">CGMCC 1.7005</strain>
    </source>
</reference>
<keyword evidence="5" id="KW-1185">Reference proteome</keyword>
<evidence type="ECO:0000256" key="2">
    <source>
        <dbReference type="SAM" id="SignalP"/>
    </source>
</evidence>
<dbReference type="NCBIfam" id="TIGR04189">
    <property type="entry name" value="surface_SprA"/>
    <property type="match status" value="1"/>
</dbReference>
<evidence type="ECO:0000313" key="4">
    <source>
        <dbReference type="EMBL" id="SFT80841.1"/>
    </source>
</evidence>
<protein>
    <submittedName>
        <fullName evidence="4">Cell surface protein SprA</fullName>
    </submittedName>
</protein>
<dbReference type="EMBL" id="FPAS01000004">
    <property type="protein sequence ID" value="SFT80841.1"/>
    <property type="molecule type" value="Genomic_DNA"/>
</dbReference>
<feature type="domain" description="Gliding motility protein SprA N-terminal" evidence="3">
    <location>
        <begin position="1090"/>
        <end position="1616"/>
    </location>
</feature>
<dbReference type="InterPro" id="IPR006311">
    <property type="entry name" value="TAT_signal"/>
</dbReference>
<organism evidence="4 5">
    <name type="scientific">Lishizhenia tianjinensis</name>
    <dbReference type="NCBI Taxonomy" id="477690"/>
    <lineage>
        <taxon>Bacteria</taxon>
        <taxon>Pseudomonadati</taxon>
        <taxon>Bacteroidota</taxon>
        <taxon>Flavobacteriia</taxon>
        <taxon>Flavobacteriales</taxon>
        <taxon>Crocinitomicaceae</taxon>
        <taxon>Lishizhenia</taxon>
    </lineage>
</organism>
<dbReference type="InterPro" id="IPR026377">
    <property type="entry name" value="Cell_surface_SprA"/>
</dbReference>
<dbReference type="STRING" id="477690.SAMN05216474_2449"/>
<feature type="domain" description="Gliding motility protein SprA N-terminal" evidence="3">
    <location>
        <begin position="66"/>
        <end position="449"/>
    </location>
</feature>
<feature type="signal peptide" evidence="2">
    <location>
        <begin position="1"/>
        <end position="27"/>
    </location>
</feature>
<proteinExistence type="predicted"/>
<sequence length="2434" mass="276115">MRNRFTFLKYTLFGIATLLLGSPAATAQVHPDSIELQYEIENPIDPTQNNPQSFDLGDPSNVELVIEYDPVTGKYVFREKMGDLDFRNPSMMTLEEYIEYERQKEMRDYWKEKVEGQNQEGQPLQIPIKIESPGFANVFGSDEINIRPQGAVELSMGVAASRYDNPVLPERQRTLVRFDFQQRIQLNLVGQIGDRMKLGASYNTEAQFQFDNVTKLEYTGDEDQILQKLEAGNVSMPLNTSLIQGSQTLFGVKTRMKFGRLTVDAIAASSKGQKQTINIEGGAQIKKFELKADNYEANRHYFLNYYHRNHYDEALATVPVINSIVNITRIEVWVTNRQNTVDNTRNILAFTDLGEGQQDNWQGSPGYGNTQNQALPDNEANALYEWASGNSAVRSFNNAVVTLSNQVTAPGPFNQALEYEKVENARKLTNNEFTYNAQLGYISVNIPLNSDEVLAVAYEYTYGDRVYQVGEFSTDGVEGQDALILKLLKPTITNPNNKLWDLMMKNVYSIGAYQVSQDGFKLNVFYNNPETSLPINFLPQIDDRQLVDVVGMDRLNQNNRAQQDGVFDFVPINFTDNMAVNGGTINTRNGRIYFSTIEPFGKTIRKELENAGIPQVAIDNVVFEELYDSTQIAAQQIPSKNRYLFKGEYKSSVSSDIPLNALNVPEGAVTVTAGGIRLVEGQDFTVDYNLGRVKILNTGVLESNTPIQIDIESQSVFGFQSKTLMGGHANYMFDPDFNLGATWMMMTEKPITQKVDYGDEPFRNNVIGVDLALRREVPLLTKMVDLLPVISTKAKSTINVTAEAAHLIPGTPRAVTRDGISYVDDFEGSQSTIDLKSNYTTWKLASVPQGQNALFPEAALKDNLAAGYGRAHMAWYTIEPLYYRSDNQTPDHIVENPELIENDLTCVVSQGQLFPNLNLPIGSIPNLTVMNLAYYPKERGMYNYDTTNTVDQNGDFTNPEERWAGIMRALTTTNFEQTNIEYIQFWMMDPFCQDQEDFDPSTPHSGGDLYFNLGNISEDILPDSRKSYESGLPTPDDINLNSIDTTNWSRLSSSQVIVNAFDQNTAYREFQDVGLDGWNDAQETSAYSNYVNWINSSNLPAAVKTELLSDISNDNYNFHRDDDYDFDQLDILERYKKFNGHEGNSPTPEMYANQNDEGYPTLYSITPDIEDINGDNNLGESEAYFQYRVSLRQNDMQVGKNYIINERSYQDGNRTRKWYQFRIPVKNPDDVINGITDFRSIRFMRMFMTNFNERTILRFAKLEFIRGEWRRYTEDLNAPGDGVQVDPNSTNFNIGAVNIEQHDQRLPIPYVTPPGITREIDPSQTYQRQLNEQALTLEVCELEDGDARAAYRNVEFDVRNYEKLKMFVHAEGDQFQAPLNDDDLTAFIRMGTDFDENYYEYEIPLKVTAFNQSASPIQVWPEANNIEIVFDDLLKAKKERNTLSELPGSSISKTVEYIVPDPNDPTKRIKVKGNPNLQGMRTLMIGIRNPRQNGKHPWQDDGLAKCAEVWVNELRLSDFNSSGGSAALAQVQMQLADFASVNVAGTYSGTNWGAIDASVSERQRNTQYTFDFSTNAQLGQFLGKKARISVPFYYSYSLGVVTPEFDPFNPDIKLSEYSVNERKERAKTGQDYSLTKSFNFTNVRKERKPGKDVHLWDIENFALSYAQSEQLLRDFNTEFDRTYIYRGGLNYTYSGTPLLIEPLKNISFLNKSDWLRVVRDAHFYLGPKSIGFQNDLMRSYNERKIRNTLGTSFEFQPIYLKNFTWQRRYNMRYDITKNLKFNVTANNNSIFDEPEGQVDRQEAPELYQQFRDSIRSQMNTLGKTMRYNHDFDFTYKLPLDQIPVLDFMNTNVRYTGGYEWQRSLLGQEDFGNTIQNSRNVNITTQMNLNTLYNKVELFKKVNSGGSSRAPRRSIRGGVGPKRPSAAPVADTANMTPKELKKWEREQEREKRKEERIEENQEKFNQDFHPVTGFLVRGLMSVRTISGSYTLNDGSLLPGYNQETRILGFSENYSAPMAGFLLGKQQRDIWGRSNGFLLAPTAEANGWLVNNPMLNSPHTISHSQTITGRMSLEPLKDVKIDLTMNRSFTENQSEFYRADSMGVFSPQGRFTTNTLTYSTISIGSAFNDIYNRKLSHTFDKMREDRLAVSQLLGGLNPNSSVDSAGYYDGYFGGQQDVVIGAFLTAYTGRSIDSKNINPIKNIPLPNWNVTYNGLSKYKFMKKHVRNFTLRHGYSSTVSVTGMQTNLNANIVNGSPTTRDLKNNFISAKQIQNVSLMESFSPLIGFDATWKIGKNGLLTRFEINKDRSASLSLANNQITETLGNEIIIGSGYKFSDVQLPMKFGGKRVASSDVNVRFDLSVRDNSTIIRNVVLNETQATAGQKVVKISASADYQFGQNVTVSYYYDQTITDPKVATSYPTGNMSTGLRLRFNLGGL</sequence>
<evidence type="ECO:0000313" key="5">
    <source>
        <dbReference type="Proteomes" id="UP000236454"/>
    </source>
</evidence>
<name>A0A1I7B122_9FLAO</name>
<dbReference type="Proteomes" id="UP000236454">
    <property type="component" value="Unassembled WGS sequence"/>
</dbReference>
<evidence type="ECO:0000259" key="3">
    <source>
        <dbReference type="Pfam" id="PF14349"/>
    </source>
</evidence>
<feature type="region of interest" description="Disordered" evidence="1">
    <location>
        <begin position="1902"/>
        <end position="1960"/>
    </location>
</feature>